<evidence type="ECO:0000259" key="6">
    <source>
        <dbReference type="PROSITE" id="PS51194"/>
    </source>
</evidence>
<keyword evidence="8" id="KW-1185">Reference proteome</keyword>
<keyword evidence="2 7" id="KW-0067">ATP-binding</keyword>
<dbReference type="InterPro" id="IPR049730">
    <property type="entry name" value="SNF2/RAD54-like_C"/>
</dbReference>
<dbReference type="CDD" id="cd18012">
    <property type="entry name" value="DEXQc_arch_SWI2_SNF2"/>
    <property type="match status" value="1"/>
</dbReference>
<evidence type="ECO:0000259" key="4">
    <source>
        <dbReference type="PROSITE" id="PS50966"/>
    </source>
</evidence>
<evidence type="ECO:0000256" key="3">
    <source>
        <dbReference type="PROSITE-ProRule" id="PRU00325"/>
    </source>
</evidence>
<dbReference type="GO" id="GO:0008270">
    <property type="term" value="F:zinc ion binding"/>
    <property type="evidence" value="ECO:0007669"/>
    <property type="project" value="UniProtKB-KW"/>
</dbReference>
<evidence type="ECO:0000256" key="2">
    <source>
        <dbReference type="ARBA" id="ARBA00022806"/>
    </source>
</evidence>
<dbReference type="SMART" id="SM00490">
    <property type="entry name" value="HELICc"/>
    <property type="match status" value="1"/>
</dbReference>
<dbReference type="InterPro" id="IPR000330">
    <property type="entry name" value="SNF2_N"/>
</dbReference>
<dbReference type="InterPro" id="IPR027417">
    <property type="entry name" value="P-loop_NTPase"/>
</dbReference>
<accession>A0A839VDV8</accession>
<dbReference type="Gene3D" id="3.40.50.10810">
    <property type="entry name" value="Tandem AAA-ATPase domain"/>
    <property type="match status" value="1"/>
</dbReference>
<dbReference type="GO" id="GO:0016787">
    <property type="term" value="F:hydrolase activity"/>
    <property type="evidence" value="ECO:0007669"/>
    <property type="project" value="UniProtKB-KW"/>
</dbReference>
<keyword evidence="2 7" id="KW-0347">Helicase</keyword>
<evidence type="ECO:0000313" key="8">
    <source>
        <dbReference type="Proteomes" id="UP000547614"/>
    </source>
</evidence>
<dbReference type="InterPro" id="IPR001650">
    <property type="entry name" value="Helicase_C-like"/>
</dbReference>
<dbReference type="EMBL" id="JACHXP010000024">
    <property type="protein sequence ID" value="MBB3192265.1"/>
    <property type="molecule type" value="Genomic_DNA"/>
</dbReference>
<keyword evidence="3" id="KW-0479">Metal-binding</keyword>
<dbReference type="PROSITE" id="PS51194">
    <property type="entry name" value="HELICASE_CTER"/>
    <property type="match status" value="1"/>
</dbReference>
<dbReference type="PANTHER" id="PTHR10799">
    <property type="entry name" value="SNF2/RAD54 HELICASE FAMILY"/>
    <property type="match status" value="1"/>
</dbReference>
<dbReference type="Gene3D" id="3.40.50.300">
    <property type="entry name" value="P-loop containing nucleotide triphosphate hydrolases"/>
    <property type="match status" value="1"/>
</dbReference>
<organism evidence="7 8">
    <name type="scientific">Halomonas cerina</name>
    <dbReference type="NCBI Taxonomy" id="447424"/>
    <lineage>
        <taxon>Bacteria</taxon>
        <taxon>Pseudomonadati</taxon>
        <taxon>Pseudomonadota</taxon>
        <taxon>Gammaproteobacteria</taxon>
        <taxon>Oceanospirillales</taxon>
        <taxon>Halomonadaceae</taxon>
        <taxon>Halomonas</taxon>
    </lineage>
</organism>
<dbReference type="Pfam" id="PF00271">
    <property type="entry name" value="Helicase_C"/>
    <property type="match status" value="1"/>
</dbReference>
<feature type="domain" description="Helicase ATP-binding" evidence="5">
    <location>
        <begin position="699"/>
        <end position="862"/>
    </location>
</feature>
<evidence type="ECO:0000313" key="7">
    <source>
        <dbReference type="EMBL" id="MBB3192265.1"/>
    </source>
</evidence>
<feature type="domain" description="Helicase C-terminal" evidence="6">
    <location>
        <begin position="990"/>
        <end position="1152"/>
    </location>
</feature>
<proteinExistence type="predicted"/>
<dbReference type="GO" id="GO:0005524">
    <property type="term" value="F:ATP binding"/>
    <property type="evidence" value="ECO:0007669"/>
    <property type="project" value="InterPro"/>
</dbReference>
<keyword evidence="3" id="KW-0863">Zinc-finger</keyword>
<keyword evidence="3" id="KW-0862">Zinc</keyword>
<dbReference type="SUPFAM" id="SSF52540">
    <property type="entry name" value="P-loop containing nucleoside triphosphate hydrolases"/>
    <property type="match status" value="2"/>
</dbReference>
<gene>
    <name evidence="7" type="ORF">FHR94_003553</name>
</gene>
<keyword evidence="2 7" id="KW-0547">Nucleotide-binding</keyword>
<dbReference type="GO" id="GO:0004386">
    <property type="term" value="F:helicase activity"/>
    <property type="evidence" value="ECO:0007669"/>
    <property type="project" value="UniProtKB-KW"/>
</dbReference>
<dbReference type="RefSeq" id="WP_183327740.1">
    <property type="nucleotide sequence ID" value="NZ_JACHXP010000024.1"/>
</dbReference>
<dbReference type="InterPro" id="IPR038718">
    <property type="entry name" value="SNF2-like_sf"/>
</dbReference>
<protein>
    <submittedName>
        <fullName evidence="7">Superfamily II DNA or RNA helicase</fullName>
    </submittedName>
</protein>
<sequence>MPQPYLHDPALALFQVLRQMGWQTSFDPGSLSRGLGYARQGRVRHGISLEQEGELLVLRGRVAGSGRNTYVTNLAVDPDNPAMGVISDCSCPVGRQCKHGVALVRTFLDEISADDPPLEAEPKDVTSQLERQWEAWLASLEAPDGAGLPLERVEPEYRLGLFLDIKAGPRVPTLKVLPVWLRPSKQRTRGSGWVSPKVIQASREGGIVPRPEAGWSPDQEEALDLLLHGETDIHWGSSHHAWAVLSYTFQARALWALLESDEPPLLFHQKQTGAVLSLGPEYSLEMAWQADAQGVQHLAAQIVPQGSCSERVMMARVGRTLCYLDPERGRFGRLRGDPQQLVRLRDAPPLPPEMSEWLGERLRKRPTLASQLPAPQRVEARTLEDVAPRLKVIMRVAEGQLGYRDRVPAPRWISVGAGVVGFDYDGVEVTPEPGESAQVFRHGQRLTIKRDPEAELGLVRSLPPGMVTLERLIELEAVPAYLDLPPWSLLLPTGDGPPASAAEWPTHLAGPEGWWPMIAKLREAGCVVVFAEEFPEEPRYLEPEAWYGELEPAGNGWFDLALDIEVEGERLNLLPILRQLFKDPDFPLDAADDEPAEASWELALDEERRLVLPLSRLRSLMAPILDWLGDEQDPEAALQLPVTAAERVAPLAEHERWAGREDVAALARRLRGLPSSLPTPAGFHGELRDYQARGIAWMRFLSELETGGILADDMGLGKTVQVLAHLLDERARGTLAGPVLVVAPTSLVGNWCAETARFAPDLEVLALQGGKAQRHRQIEGALPGADLVVTTYPLLIRDLERLREVAFGLLVLDEAQAIKNAASQTARAVRELDARRALAMTGTPLENHLGELWAQLDAVAPGALGSQQWFGQHFRTPIEKEGDVVLRQRLSRRIAPLMLRRTKQQVLAELPEKTESRREITLSGSQRELYESLRLAQHQRVQQAIAERGLAGSGIVMLDALLKLRQVCCDPRLVKLDSAKKVRRSAKLDQLRELLPPLIEEGRRILVFSQFTEMLSRIGQSLERDGIPYTTLTGDTPGKTRTQRVALFQQGEIPVFLISLKAGGTGLNLTAADTVIHYDPWWNPAVEAQATGRAHRLGQQNPVFVYKLVCAGTVEERILDLQARKADLAASILEGGTESKGDGPLFDEEDLALLFAPVA</sequence>
<evidence type="ECO:0000259" key="5">
    <source>
        <dbReference type="PROSITE" id="PS51192"/>
    </source>
</evidence>
<evidence type="ECO:0000256" key="1">
    <source>
        <dbReference type="ARBA" id="ARBA00022801"/>
    </source>
</evidence>
<feature type="domain" description="SWIM-type" evidence="4">
    <location>
        <begin position="70"/>
        <end position="108"/>
    </location>
</feature>
<dbReference type="InterPro" id="IPR007527">
    <property type="entry name" value="Znf_SWIM"/>
</dbReference>
<comment type="caution">
    <text evidence="7">The sequence shown here is derived from an EMBL/GenBank/DDBJ whole genome shotgun (WGS) entry which is preliminary data.</text>
</comment>
<dbReference type="Proteomes" id="UP000547614">
    <property type="component" value="Unassembled WGS sequence"/>
</dbReference>
<dbReference type="SMART" id="SM00487">
    <property type="entry name" value="DEXDc"/>
    <property type="match status" value="1"/>
</dbReference>
<name>A0A839VDV8_9GAMM</name>
<dbReference type="AlphaFoldDB" id="A0A839VDV8"/>
<dbReference type="CDD" id="cd18793">
    <property type="entry name" value="SF2_C_SNF"/>
    <property type="match status" value="1"/>
</dbReference>
<keyword evidence="1" id="KW-0378">Hydrolase</keyword>
<dbReference type="Pfam" id="PF00176">
    <property type="entry name" value="SNF2-rel_dom"/>
    <property type="match status" value="1"/>
</dbReference>
<dbReference type="PROSITE" id="PS50966">
    <property type="entry name" value="ZF_SWIM"/>
    <property type="match status" value="1"/>
</dbReference>
<dbReference type="PROSITE" id="PS51192">
    <property type="entry name" value="HELICASE_ATP_BIND_1"/>
    <property type="match status" value="1"/>
</dbReference>
<dbReference type="InterPro" id="IPR014001">
    <property type="entry name" value="Helicase_ATP-bd"/>
</dbReference>
<reference evidence="7 8" key="1">
    <citation type="submission" date="2020-08" db="EMBL/GenBank/DDBJ databases">
        <title>Genomic Encyclopedia of Type Strains, Phase III (KMG-III): the genomes of soil and plant-associated and newly described type strains.</title>
        <authorList>
            <person name="Whitman W."/>
        </authorList>
    </citation>
    <scope>NUCLEOTIDE SEQUENCE [LARGE SCALE GENOMIC DNA]</scope>
    <source>
        <strain evidence="7 8">CECT 7282</strain>
    </source>
</reference>